<dbReference type="NCBIfam" id="TIGR00177">
    <property type="entry name" value="molyb_syn"/>
    <property type="match status" value="1"/>
</dbReference>
<dbReference type="EMBL" id="DSTX01000001">
    <property type="protein sequence ID" value="HFK19713.1"/>
    <property type="molecule type" value="Genomic_DNA"/>
</dbReference>
<comment type="caution">
    <text evidence="2">The sequence shown here is derived from an EMBL/GenBank/DDBJ whole genome shotgun (WGS) entry which is preliminary data.</text>
</comment>
<gene>
    <name evidence="2" type="ORF">ENS19_00325</name>
</gene>
<feature type="domain" description="MoaB/Mog" evidence="1">
    <location>
        <begin position="17"/>
        <end position="168"/>
    </location>
</feature>
<dbReference type="Gene3D" id="3.40.980.10">
    <property type="entry name" value="MoaB/Mog-like domain"/>
    <property type="match status" value="1"/>
</dbReference>
<dbReference type="PANTHER" id="PTHR43232">
    <property type="entry name" value="MOLYBDENUM COFACTOR BIOSYNTHESIS PROTEIN B"/>
    <property type="match status" value="1"/>
</dbReference>
<dbReference type="PANTHER" id="PTHR43232:SF2">
    <property type="entry name" value="MOLYBDENUM COFACTOR BIOSYNTHESIS PROTEIN B"/>
    <property type="match status" value="1"/>
</dbReference>
<protein>
    <submittedName>
        <fullName evidence="2">Molybdenum cofactor biosynthesis protein MoaB</fullName>
    </submittedName>
</protein>
<accession>A0A7C3J3J7</accession>
<reference evidence="2" key="1">
    <citation type="journal article" date="2020" name="mSystems">
        <title>Genome- and Community-Level Interaction Insights into Carbon Utilization and Element Cycling Functions of Hydrothermarchaeota in Hydrothermal Sediment.</title>
        <authorList>
            <person name="Zhou Z."/>
            <person name="Liu Y."/>
            <person name="Xu W."/>
            <person name="Pan J."/>
            <person name="Luo Z.H."/>
            <person name="Li M."/>
        </authorList>
    </citation>
    <scope>NUCLEOTIDE SEQUENCE [LARGE SCALE GENOMIC DNA]</scope>
    <source>
        <strain evidence="2">SpSt-468</strain>
    </source>
</reference>
<name>A0A7C3J3J7_9CREN</name>
<dbReference type="GO" id="GO:0005829">
    <property type="term" value="C:cytosol"/>
    <property type="evidence" value="ECO:0007669"/>
    <property type="project" value="TreeGrafter"/>
</dbReference>
<dbReference type="InterPro" id="IPR012245">
    <property type="entry name" value="MoaB"/>
</dbReference>
<dbReference type="GO" id="GO:0006777">
    <property type="term" value="P:Mo-molybdopterin cofactor biosynthetic process"/>
    <property type="evidence" value="ECO:0007669"/>
    <property type="project" value="InterPro"/>
</dbReference>
<dbReference type="SMART" id="SM00852">
    <property type="entry name" value="MoCF_biosynth"/>
    <property type="match status" value="1"/>
</dbReference>
<dbReference type="InterPro" id="IPR001453">
    <property type="entry name" value="MoaB/Mog_dom"/>
</dbReference>
<dbReference type="Pfam" id="PF00994">
    <property type="entry name" value="MoCF_biosynth"/>
    <property type="match status" value="1"/>
</dbReference>
<organism evidence="2">
    <name type="scientific">Candidatus Methanomethylicus mesodigestus</name>
    <dbReference type="NCBI Taxonomy" id="1867258"/>
    <lineage>
        <taxon>Archaea</taxon>
        <taxon>Thermoproteota</taxon>
        <taxon>Methanosuratincolia</taxon>
        <taxon>Candidatus Methanomethylicales</taxon>
        <taxon>Candidatus Methanomethylicaceae</taxon>
        <taxon>Candidatus Methanomethylicus</taxon>
    </lineage>
</organism>
<dbReference type="AlphaFoldDB" id="A0A7C3J3J7"/>
<dbReference type="CDD" id="cd00886">
    <property type="entry name" value="MogA_MoaB"/>
    <property type="match status" value="1"/>
</dbReference>
<dbReference type="InterPro" id="IPR036425">
    <property type="entry name" value="MoaB/Mog-like_dom_sf"/>
</dbReference>
<proteinExistence type="predicted"/>
<dbReference type="SUPFAM" id="SSF53218">
    <property type="entry name" value="Molybdenum cofactor biosynthesis proteins"/>
    <property type="match status" value="1"/>
</dbReference>
<sequence>MHQKDHHRDLPKEITFKVIVTSDTISSRLERGEPFEDETGSEAIRLITSSGFAVDGPIYLPNRLDAIRDRIKGEGGSGGADVIVISGGTGISPRDITVEAVSPLFDKELPGFGELFRRLSFESIGTSAIASRSTAGLVGRALVFALPGSPPAVRLALEKIILPEAPHLLKMAKG</sequence>
<evidence type="ECO:0000259" key="1">
    <source>
        <dbReference type="SMART" id="SM00852"/>
    </source>
</evidence>
<evidence type="ECO:0000313" key="2">
    <source>
        <dbReference type="EMBL" id="HFK19713.1"/>
    </source>
</evidence>
<dbReference type="PIRSF" id="PIRSF006443">
    <property type="entry name" value="MoaB"/>
    <property type="match status" value="1"/>
</dbReference>